<evidence type="ECO:0000313" key="1">
    <source>
        <dbReference type="EMBL" id="MED6145079.1"/>
    </source>
</evidence>
<evidence type="ECO:0000313" key="2">
    <source>
        <dbReference type="Proteomes" id="UP001341840"/>
    </source>
</evidence>
<dbReference type="EMBL" id="JASCZI010090693">
    <property type="protein sequence ID" value="MED6145079.1"/>
    <property type="molecule type" value="Genomic_DNA"/>
</dbReference>
<reference evidence="1 2" key="1">
    <citation type="journal article" date="2023" name="Plants (Basel)">
        <title>Bridging the Gap: Combining Genomics and Transcriptomics Approaches to Understand Stylosanthes scabra, an Orphan Legume from the Brazilian Caatinga.</title>
        <authorList>
            <person name="Ferreira-Neto J.R.C."/>
            <person name="da Silva M.D."/>
            <person name="Binneck E."/>
            <person name="de Melo N.F."/>
            <person name="da Silva R.H."/>
            <person name="de Melo A.L.T.M."/>
            <person name="Pandolfi V."/>
            <person name="Bustamante F.O."/>
            <person name="Brasileiro-Vidal A.C."/>
            <person name="Benko-Iseppon A.M."/>
        </authorList>
    </citation>
    <scope>NUCLEOTIDE SEQUENCE [LARGE SCALE GENOMIC DNA]</scope>
    <source>
        <tissue evidence="1">Leaves</tissue>
    </source>
</reference>
<dbReference type="Proteomes" id="UP001341840">
    <property type="component" value="Unassembled WGS sequence"/>
</dbReference>
<proteinExistence type="predicted"/>
<protein>
    <submittedName>
        <fullName evidence="1">Uncharacterized protein</fullName>
    </submittedName>
</protein>
<gene>
    <name evidence="1" type="ORF">PIB30_021733</name>
</gene>
<sequence>MQHDFWAVVASKVGIKAFHRRRTVDGQCSRLVPSTTQLPCILRRQIQKVEEFGCPRASWMSSSGFSVLGLRRNTSASTRIFSVALISKERRGGGGRWTCKATPTLKSDWENTYEFKWRDGEENIPS</sequence>
<keyword evidence="2" id="KW-1185">Reference proteome</keyword>
<comment type="caution">
    <text evidence="1">The sequence shown here is derived from an EMBL/GenBank/DDBJ whole genome shotgun (WGS) entry which is preliminary data.</text>
</comment>
<organism evidence="1 2">
    <name type="scientific">Stylosanthes scabra</name>
    <dbReference type="NCBI Taxonomy" id="79078"/>
    <lineage>
        <taxon>Eukaryota</taxon>
        <taxon>Viridiplantae</taxon>
        <taxon>Streptophyta</taxon>
        <taxon>Embryophyta</taxon>
        <taxon>Tracheophyta</taxon>
        <taxon>Spermatophyta</taxon>
        <taxon>Magnoliopsida</taxon>
        <taxon>eudicotyledons</taxon>
        <taxon>Gunneridae</taxon>
        <taxon>Pentapetalae</taxon>
        <taxon>rosids</taxon>
        <taxon>fabids</taxon>
        <taxon>Fabales</taxon>
        <taxon>Fabaceae</taxon>
        <taxon>Papilionoideae</taxon>
        <taxon>50 kb inversion clade</taxon>
        <taxon>dalbergioids sensu lato</taxon>
        <taxon>Dalbergieae</taxon>
        <taxon>Pterocarpus clade</taxon>
        <taxon>Stylosanthes</taxon>
    </lineage>
</organism>
<name>A0ABU6T976_9FABA</name>
<accession>A0ABU6T976</accession>